<dbReference type="SMART" id="SM01152">
    <property type="entry name" value="DUF167"/>
    <property type="match status" value="1"/>
</dbReference>
<name>A0A4V3JEB5_9LEPT</name>
<reference evidence="3" key="1">
    <citation type="journal article" date="2019" name="PLoS Negl. Trop. Dis.">
        <title>Revisiting the worldwide diversity of Leptospira species in the environment.</title>
        <authorList>
            <person name="Vincent A.T."/>
            <person name="Schiettekatte O."/>
            <person name="Bourhy P."/>
            <person name="Veyrier F.J."/>
            <person name="Picardeau M."/>
        </authorList>
    </citation>
    <scope>NUCLEOTIDE SEQUENCE [LARGE SCALE GENOMIC DNA]</scope>
    <source>
        <strain evidence="3">SCS5</strain>
    </source>
</reference>
<evidence type="ECO:0000313" key="3">
    <source>
        <dbReference type="EMBL" id="TGK17335.1"/>
    </source>
</evidence>
<dbReference type="GO" id="GO:0005737">
    <property type="term" value="C:cytoplasm"/>
    <property type="evidence" value="ECO:0007669"/>
    <property type="project" value="TreeGrafter"/>
</dbReference>
<comment type="caution">
    <text evidence="3">The sequence shown here is derived from an EMBL/GenBank/DDBJ whole genome shotgun (WGS) entry which is preliminary data.</text>
</comment>
<dbReference type="InterPro" id="IPR036591">
    <property type="entry name" value="YggU-like_sf"/>
</dbReference>
<evidence type="ECO:0000256" key="1">
    <source>
        <dbReference type="ARBA" id="ARBA00010364"/>
    </source>
</evidence>
<dbReference type="Gene3D" id="3.30.1200.10">
    <property type="entry name" value="YggU-like"/>
    <property type="match status" value="1"/>
</dbReference>
<keyword evidence="4" id="KW-1185">Reference proteome</keyword>
<dbReference type="AlphaFoldDB" id="A0A4V3JEB5"/>
<dbReference type="EMBL" id="RQEV01000012">
    <property type="protein sequence ID" value="TGK17335.1"/>
    <property type="molecule type" value="Genomic_DNA"/>
</dbReference>
<accession>A0A4V3JEB5</accession>
<organism evidence="3 4">
    <name type="scientific">Leptospira fluminis</name>
    <dbReference type="NCBI Taxonomy" id="2484979"/>
    <lineage>
        <taxon>Bacteria</taxon>
        <taxon>Pseudomonadati</taxon>
        <taxon>Spirochaetota</taxon>
        <taxon>Spirochaetia</taxon>
        <taxon>Leptospirales</taxon>
        <taxon>Leptospiraceae</taxon>
        <taxon>Leptospira</taxon>
    </lineage>
</organism>
<dbReference type="OrthoDB" id="9800587at2"/>
<dbReference type="NCBIfam" id="TIGR00251">
    <property type="entry name" value="DUF167 family protein"/>
    <property type="match status" value="1"/>
</dbReference>
<dbReference type="HAMAP" id="MF_00634">
    <property type="entry name" value="UPF0235"/>
    <property type="match status" value="1"/>
</dbReference>
<evidence type="ECO:0000256" key="2">
    <source>
        <dbReference type="HAMAP-Rule" id="MF_00634"/>
    </source>
</evidence>
<dbReference type="Pfam" id="PF02594">
    <property type="entry name" value="DUF167"/>
    <property type="match status" value="1"/>
</dbReference>
<dbReference type="SUPFAM" id="SSF69786">
    <property type="entry name" value="YggU-like"/>
    <property type="match status" value="1"/>
</dbReference>
<sequence length="77" mass="8664">MRIEVKVKPNSKKTFVRQEDDGSWTVAVSEPAIEGKANEAVIKALAREFDVPKRSVRLLHGEKGKNKLIEIFRESSA</sequence>
<dbReference type="RefSeq" id="WP_135814022.1">
    <property type="nucleotide sequence ID" value="NZ_RQEV01000012.1"/>
</dbReference>
<protein>
    <recommendedName>
        <fullName evidence="2">UPF0235 protein EHO61_13100</fullName>
    </recommendedName>
</protein>
<dbReference type="PANTHER" id="PTHR13420">
    <property type="entry name" value="UPF0235 PROTEIN C15ORF40"/>
    <property type="match status" value="1"/>
</dbReference>
<comment type="similarity">
    <text evidence="1 2">Belongs to the UPF0235 family.</text>
</comment>
<dbReference type="InterPro" id="IPR003746">
    <property type="entry name" value="DUF167"/>
</dbReference>
<dbReference type="PANTHER" id="PTHR13420:SF7">
    <property type="entry name" value="UPF0235 PROTEIN C15ORF40"/>
    <property type="match status" value="1"/>
</dbReference>
<proteinExistence type="inferred from homology"/>
<evidence type="ECO:0000313" key="4">
    <source>
        <dbReference type="Proteomes" id="UP000297855"/>
    </source>
</evidence>
<gene>
    <name evidence="3" type="ORF">EHO61_13100</name>
</gene>
<dbReference type="Proteomes" id="UP000297855">
    <property type="component" value="Unassembled WGS sequence"/>
</dbReference>